<dbReference type="InterPro" id="IPR027417">
    <property type="entry name" value="P-loop_NTPase"/>
</dbReference>
<dbReference type="GO" id="GO:0005737">
    <property type="term" value="C:cytoplasm"/>
    <property type="evidence" value="ECO:0007669"/>
    <property type="project" value="UniProtKB-ARBA"/>
</dbReference>
<organism evidence="3 4">
    <name type="scientific">Stylophora pistillata</name>
    <name type="common">Smooth cauliflower coral</name>
    <dbReference type="NCBI Taxonomy" id="50429"/>
    <lineage>
        <taxon>Eukaryota</taxon>
        <taxon>Metazoa</taxon>
        <taxon>Cnidaria</taxon>
        <taxon>Anthozoa</taxon>
        <taxon>Hexacorallia</taxon>
        <taxon>Scleractinia</taxon>
        <taxon>Astrocoeniina</taxon>
        <taxon>Pocilloporidae</taxon>
        <taxon>Stylophora</taxon>
    </lineage>
</organism>
<reference evidence="4" key="1">
    <citation type="journal article" date="2017" name="bioRxiv">
        <title>Comparative analysis of the genomes of Stylophora pistillata and Acropora digitifera provides evidence for extensive differences between species of corals.</title>
        <authorList>
            <person name="Voolstra C.R."/>
            <person name="Li Y."/>
            <person name="Liew Y.J."/>
            <person name="Baumgarten S."/>
            <person name="Zoccola D."/>
            <person name="Flot J.-F."/>
            <person name="Tambutte S."/>
            <person name="Allemand D."/>
            <person name="Aranda M."/>
        </authorList>
    </citation>
    <scope>NUCLEOTIDE SEQUENCE [LARGE SCALE GENOMIC DNA]</scope>
</reference>
<dbReference type="EMBL" id="LSMT01000124">
    <property type="protein sequence ID" value="PFX26501.1"/>
    <property type="molecule type" value="Genomic_DNA"/>
</dbReference>
<evidence type="ECO:0000256" key="1">
    <source>
        <dbReference type="ARBA" id="ARBA00006235"/>
    </source>
</evidence>
<dbReference type="AlphaFoldDB" id="A0A2B4S9E1"/>
<sequence>MGLESAYVDRIIATHEFPHTSKLENYKRQLRDRVKGLISKCPRSLFILDEVDKMPPGLIDVIKPFLDHNPPDAGKIDYRQSIFIFLSNAKSDIINDAVLKHWKDGKKREDIEIAEMQEVINLAKNSGGFWHSFPVAKKLIDFTIPFLPLERSHIKKCAKADLEEKGHPFTDAILNEVADHVSYFPKDLKAFARHLALSEHVYFKTDLLVFHWDVTVICTILDSVLQEIVVS</sequence>
<dbReference type="GO" id="GO:0016887">
    <property type="term" value="F:ATP hydrolysis activity"/>
    <property type="evidence" value="ECO:0007669"/>
    <property type="project" value="InterPro"/>
</dbReference>
<dbReference type="GO" id="GO:0005524">
    <property type="term" value="F:ATP binding"/>
    <property type="evidence" value="ECO:0007669"/>
    <property type="project" value="InterPro"/>
</dbReference>
<proteinExistence type="inferred from homology"/>
<dbReference type="GO" id="GO:0012505">
    <property type="term" value="C:endomembrane system"/>
    <property type="evidence" value="ECO:0007669"/>
    <property type="project" value="UniProtKB-ARBA"/>
</dbReference>
<evidence type="ECO:0000313" key="4">
    <source>
        <dbReference type="Proteomes" id="UP000225706"/>
    </source>
</evidence>
<dbReference type="OrthoDB" id="19623at2759"/>
<protein>
    <submittedName>
        <fullName evidence="3">Torsin-1A</fullName>
    </submittedName>
</protein>
<dbReference type="Pfam" id="PF21376">
    <property type="entry name" value="TOR1A_C"/>
    <property type="match status" value="1"/>
</dbReference>
<keyword evidence="4" id="KW-1185">Reference proteome</keyword>
<dbReference type="PANTHER" id="PTHR10760">
    <property type="entry name" value="TORSIN"/>
    <property type="match status" value="1"/>
</dbReference>
<dbReference type="STRING" id="50429.A0A2B4S9E1"/>
<evidence type="ECO:0000313" key="3">
    <source>
        <dbReference type="EMBL" id="PFX26501.1"/>
    </source>
</evidence>
<gene>
    <name evidence="3" type="primary">Tor1a</name>
    <name evidence="3" type="ORF">AWC38_SpisGene8814</name>
</gene>
<dbReference type="InterPro" id="IPR049337">
    <property type="entry name" value="TOR1A_C"/>
</dbReference>
<accession>A0A2B4S9E1</accession>
<dbReference type="SUPFAM" id="SSF52540">
    <property type="entry name" value="P-loop containing nucleoside triphosphate hydrolases"/>
    <property type="match status" value="1"/>
</dbReference>
<dbReference type="InterPro" id="IPR010448">
    <property type="entry name" value="Torsin"/>
</dbReference>
<evidence type="ECO:0000259" key="2">
    <source>
        <dbReference type="Pfam" id="PF21376"/>
    </source>
</evidence>
<feature type="domain" description="Torsin-1A C-terminal" evidence="2">
    <location>
        <begin position="149"/>
        <end position="193"/>
    </location>
</feature>
<dbReference type="PANTHER" id="PTHR10760:SF2">
    <property type="entry name" value="LD13476P-RELATED"/>
    <property type="match status" value="1"/>
</dbReference>
<comment type="caution">
    <text evidence="3">The sequence shown here is derived from an EMBL/GenBank/DDBJ whole genome shotgun (WGS) entry which is preliminary data.</text>
</comment>
<dbReference type="Gene3D" id="3.40.50.300">
    <property type="entry name" value="P-loop containing nucleotide triphosphate hydrolases"/>
    <property type="match status" value="1"/>
</dbReference>
<comment type="similarity">
    <text evidence="1">Belongs to the ClpA/ClpB family. Torsin subfamily.</text>
</comment>
<dbReference type="Pfam" id="PF06309">
    <property type="entry name" value="Torsin"/>
    <property type="match status" value="1"/>
</dbReference>
<dbReference type="Proteomes" id="UP000225706">
    <property type="component" value="Unassembled WGS sequence"/>
</dbReference>
<name>A0A2B4S9E1_STYPI</name>